<name>A0A7Z7LDZ6_9BACT</name>
<dbReference type="EMBL" id="LS974202">
    <property type="protein sequence ID" value="SSC12321.1"/>
    <property type="molecule type" value="Genomic_DNA"/>
</dbReference>
<dbReference type="AlphaFoldDB" id="A0A7Z7LDZ6"/>
<organism evidence="4 5">
    <name type="scientific">Mesotoga infera</name>
    <dbReference type="NCBI Taxonomy" id="1236046"/>
    <lineage>
        <taxon>Bacteria</taxon>
        <taxon>Thermotogati</taxon>
        <taxon>Thermotogota</taxon>
        <taxon>Thermotogae</taxon>
        <taxon>Kosmotogales</taxon>
        <taxon>Kosmotogaceae</taxon>
        <taxon>Mesotoga</taxon>
    </lineage>
</organism>
<dbReference type="Pfam" id="PF07963">
    <property type="entry name" value="N_methyl"/>
    <property type="match status" value="1"/>
</dbReference>
<dbReference type="Proteomes" id="UP000250796">
    <property type="component" value="Chromosome MESINF"/>
</dbReference>
<keyword evidence="5" id="KW-1185">Reference proteome</keyword>
<evidence type="ECO:0000313" key="5">
    <source>
        <dbReference type="Proteomes" id="UP000250796"/>
    </source>
</evidence>
<evidence type="ECO:0000256" key="2">
    <source>
        <dbReference type="ARBA" id="ARBA00023237"/>
    </source>
</evidence>
<accession>A0A7Z7LDZ6</accession>
<dbReference type="PROSITE" id="PS00409">
    <property type="entry name" value="PROKAR_NTER_METHYL"/>
    <property type="match status" value="1"/>
</dbReference>
<keyword evidence="3" id="KW-1133">Transmembrane helix</keyword>
<protein>
    <recommendedName>
        <fullName evidence="6">Prepilin-type N-terminal cleavage/methylation domain-containing protein</fullName>
    </recommendedName>
</protein>
<evidence type="ECO:0008006" key="6">
    <source>
        <dbReference type="Google" id="ProtNLM"/>
    </source>
</evidence>
<reference evidence="4 5" key="1">
    <citation type="submission" date="2017-01" db="EMBL/GenBank/DDBJ databases">
        <authorList>
            <person name="Erauso G."/>
        </authorList>
    </citation>
    <scope>NUCLEOTIDE SEQUENCE [LARGE SCALE GENOMIC DNA]</scope>
    <source>
        <strain evidence="4">MESINF1</strain>
    </source>
</reference>
<dbReference type="InterPro" id="IPR012902">
    <property type="entry name" value="N_methyl_site"/>
</dbReference>
<evidence type="ECO:0000256" key="1">
    <source>
        <dbReference type="ARBA" id="ARBA00004442"/>
    </source>
</evidence>
<dbReference type="GO" id="GO:0009279">
    <property type="term" value="C:cell outer membrane"/>
    <property type="evidence" value="ECO:0007669"/>
    <property type="project" value="UniProtKB-SubCell"/>
</dbReference>
<keyword evidence="3" id="KW-0472">Membrane</keyword>
<proteinExistence type="predicted"/>
<comment type="subcellular location">
    <subcellularLocation>
        <location evidence="1">Cell outer membrane</location>
    </subcellularLocation>
</comment>
<gene>
    <name evidence="4" type="ORF">MESINF_0872</name>
</gene>
<evidence type="ECO:0000256" key="3">
    <source>
        <dbReference type="SAM" id="Phobius"/>
    </source>
</evidence>
<sequence>MEESRRLKSRVSGFSLVEVLMSLLIIVVIVATILPLLANSMRQAHKNRFVTAELAVVQNDLEEEIFVSTRGQSYSVNVDIDGSNVTVSGELVTKNFAEGKQIGIFLRSR</sequence>
<keyword evidence="2" id="KW-0998">Cell outer membrane</keyword>
<dbReference type="KEGG" id="minf:MESINF_0872"/>
<evidence type="ECO:0000313" key="4">
    <source>
        <dbReference type="EMBL" id="SSC12321.1"/>
    </source>
</evidence>
<keyword evidence="3" id="KW-0812">Transmembrane</keyword>
<feature type="transmembrane region" description="Helical" evidence="3">
    <location>
        <begin position="20"/>
        <end position="38"/>
    </location>
</feature>